<protein>
    <recommendedName>
        <fullName evidence="1">NB-ARC domain-containing protein</fullName>
    </recommendedName>
</protein>
<keyword evidence="3" id="KW-1185">Reference proteome</keyword>
<dbReference type="Gene3D" id="3.40.50.300">
    <property type="entry name" value="P-loop containing nucleotide triphosphate hydrolases"/>
    <property type="match status" value="1"/>
</dbReference>
<dbReference type="AlphaFoldDB" id="A0AA38SXC8"/>
<accession>A0AA38SXC8</accession>
<comment type="caution">
    <text evidence="2">The sequence shown here is derived from an EMBL/GenBank/DDBJ whole genome shotgun (WGS) entry which is preliminary data.</text>
</comment>
<dbReference type="Pfam" id="PF00931">
    <property type="entry name" value="NB-ARC"/>
    <property type="match status" value="1"/>
</dbReference>
<sequence length="192" mass="22303">MIDTDVDCLIESLKHLIDFNHPSQICQTPWIDQLQLLYDDLTLFRSFLTRSEESRYTSEKIKALVVRIVDVAIEVGRYGLENVMQIQDIKREYQDSTIIRFRIWLHKGNSSRVNRTAREILDRLVGDQKQLDIISIVGMGGLGKTTLAKRAYYDLIIPLLDRVWVTFLNISEERFVACYLLLSFAHDPNEAP</sequence>
<evidence type="ECO:0000313" key="2">
    <source>
        <dbReference type="EMBL" id="KAJ9549684.1"/>
    </source>
</evidence>
<proteinExistence type="predicted"/>
<dbReference type="SUPFAM" id="SSF52540">
    <property type="entry name" value="P-loop containing nucleoside triphosphate hydrolases"/>
    <property type="match status" value="1"/>
</dbReference>
<feature type="domain" description="NB-ARC" evidence="1">
    <location>
        <begin position="116"/>
        <end position="154"/>
    </location>
</feature>
<evidence type="ECO:0000259" key="1">
    <source>
        <dbReference type="Pfam" id="PF00931"/>
    </source>
</evidence>
<gene>
    <name evidence="2" type="ORF">OSB04_022227</name>
</gene>
<dbReference type="InterPro" id="IPR027417">
    <property type="entry name" value="P-loop_NTPase"/>
</dbReference>
<dbReference type="EMBL" id="JARYMX010000005">
    <property type="protein sequence ID" value="KAJ9549684.1"/>
    <property type="molecule type" value="Genomic_DNA"/>
</dbReference>
<dbReference type="GO" id="GO:0043531">
    <property type="term" value="F:ADP binding"/>
    <property type="evidence" value="ECO:0007669"/>
    <property type="project" value="InterPro"/>
</dbReference>
<dbReference type="Proteomes" id="UP001172457">
    <property type="component" value="Chromosome 5"/>
</dbReference>
<dbReference type="PANTHER" id="PTHR19338:SF0">
    <property type="entry name" value="MITOCHONDRIAL IMPORT INNER MEMBRANE TRANSLOCASE SUBUNIT TIM13"/>
    <property type="match status" value="1"/>
</dbReference>
<dbReference type="PANTHER" id="PTHR19338">
    <property type="entry name" value="TRANSLOCASE OF INNER MITOCHONDRIAL MEMBRANE 13 HOMOLOG"/>
    <property type="match status" value="1"/>
</dbReference>
<dbReference type="InterPro" id="IPR002182">
    <property type="entry name" value="NB-ARC"/>
</dbReference>
<dbReference type="Gene3D" id="1.20.5.4130">
    <property type="match status" value="1"/>
</dbReference>
<name>A0AA38SXC8_9ASTR</name>
<reference evidence="2" key="1">
    <citation type="submission" date="2023-03" db="EMBL/GenBank/DDBJ databases">
        <title>Chromosome-scale reference genome and RAD-based genetic map of yellow starthistle (Centaurea solstitialis) reveal putative structural variation and QTLs associated with invader traits.</title>
        <authorList>
            <person name="Reatini B."/>
            <person name="Cang F.A."/>
            <person name="Jiang Q."/>
            <person name="Mckibben M.T.W."/>
            <person name="Barker M.S."/>
            <person name="Rieseberg L.H."/>
            <person name="Dlugosch K.M."/>
        </authorList>
    </citation>
    <scope>NUCLEOTIDE SEQUENCE</scope>
    <source>
        <strain evidence="2">CAN-66</strain>
        <tissue evidence="2">Leaf</tissue>
    </source>
</reference>
<evidence type="ECO:0000313" key="3">
    <source>
        <dbReference type="Proteomes" id="UP001172457"/>
    </source>
</evidence>
<organism evidence="2 3">
    <name type="scientific">Centaurea solstitialis</name>
    <name type="common">yellow star-thistle</name>
    <dbReference type="NCBI Taxonomy" id="347529"/>
    <lineage>
        <taxon>Eukaryota</taxon>
        <taxon>Viridiplantae</taxon>
        <taxon>Streptophyta</taxon>
        <taxon>Embryophyta</taxon>
        <taxon>Tracheophyta</taxon>
        <taxon>Spermatophyta</taxon>
        <taxon>Magnoliopsida</taxon>
        <taxon>eudicotyledons</taxon>
        <taxon>Gunneridae</taxon>
        <taxon>Pentapetalae</taxon>
        <taxon>asterids</taxon>
        <taxon>campanulids</taxon>
        <taxon>Asterales</taxon>
        <taxon>Asteraceae</taxon>
        <taxon>Carduoideae</taxon>
        <taxon>Cardueae</taxon>
        <taxon>Centaureinae</taxon>
        <taxon>Centaurea</taxon>
    </lineage>
</organism>